<dbReference type="AlphaFoldDB" id="A0A0J8S1D4"/>
<proteinExistence type="predicted"/>
<evidence type="ECO:0000313" key="1">
    <source>
        <dbReference type="EMBL" id="KMU91007.1"/>
    </source>
</evidence>
<protein>
    <submittedName>
        <fullName evidence="1">Uncharacterized protein</fullName>
    </submittedName>
</protein>
<accession>A0A0J8S1D4</accession>
<dbReference type="EMBL" id="DS017029">
    <property type="protein sequence ID" value="KMU91007.1"/>
    <property type="molecule type" value="Genomic_DNA"/>
</dbReference>
<dbReference type="VEuPathDB" id="FungiDB:CIHG_08943"/>
<evidence type="ECO:0000313" key="2">
    <source>
        <dbReference type="Proteomes" id="UP000054563"/>
    </source>
</evidence>
<reference evidence="2" key="1">
    <citation type="journal article" date="2010" name="Genome Res.">
        <title>Population genomic sequencing of Coccidioides fungi reveals recent hybridization and transposon control.</title>
        <authorList>
            <person name="Neafsey D.E."/>
            <person name="Barker B.M."/>
            <person name="Sharpton T.J."/>
            <person name="Stajich J.E."/>
            <person name="Park D.J."/>
            <person name="Whiston E."/>
            <person name="Hung C.-Y."/>
            <person name="McMahan C."/>
            <person name="White J."/>
            <person name="Sykes S."/>
            <person name="Heiman D."/>
            <person name="Young S."/>
            <person name="Zeng Q."/>
            <person name="Abouelleil A."/>
            <person name="Aftuck L."/>
            <person name="Bessette D."/>
            <person name="Brown A."/>
            <person name="FitzGerald M."/>
            <person name="Lui A."/>
            <person name="Macdonald J.P."/>
            <person name="Priest M."/>
            <person name="Orbach M.J."/>
            <person name="Galgiani J.N."/>
            <person name="Kirkland T.N."/>
            <person name="Cole G.T."/>
            <person name="Birren B.W."/>
            <person name="Henn M.R."/>
            <person name="Taylor J.W."/>
            <person name="Rounsley S.D."/>
        </authorList>
    </citation>
    <scope>NUCLEOTIDE SEQUENCE [LARGE SCALE GENOMIC DNA]</scope>
    <source>
        <strain evidence="2">H538.4</strain>
    </source>
</reference>
<dbReference type="Proteomes" id="UP000054563">
    <property type="component" value="Unassembled WGS sequence"/>
</dbReference>
<gene>
    <name evidence="1" type="ORF">CIHG_08943</name>
</gene>
<sequence length="114" mass="12790">MHVDGVVGWPSVWLVKLDNLVGANEISELGLSIPVKLIASFSYWKQFSRKGIHATKVRDSQQGNTKMCVIFEYVPPPFHAPHRRHRASFDSSVKSMRAANGIGREIHASPCSRY</sequence>
<organism evidence="1 2">
    <name type="scientific">Coccidioides immitis H538.4</name>
    <dbReference type="NCBI Taxonomy" id="396776"/>
    <lineage>
        <taxon>Eukaryota</taxon>
        <taxon>Fungi</taxon>
        <taxon>Dikarya</taxon>
        <taxon>Ascomycota</taxon>
        <taxon>Pezizomycotina</taxon>
        <taxon>Eurotiomycetes</taxon>
        <taxon>Eurotiomycetidae</taxon>
        <taxon>Onygenales</taxon>
        <taxon>Onygenaceae</taxon>
        <taxon>Coccidioides</taxon>
    </lineage>
</organism>
<name>A0A0J8S1D4_COCIT</name>